<name>A0ABV2SAE6_BRAJP</name>
<dbReference type="EMBL" id="JBEPTQ010000002">
    <property type="protein sequence ID" value="MET4726149.1"/>
    <property type="molecule type" value="Genomic_DNA"/>
</dbReference>
<evidence type="ECO:0000313" key="2">
    <source>
        <dbReference type="EMBL" id="MET4726149.1"/>
    </source>
</evidence>
<dbReference type="Proteomes" id="UP001549291">
    <property type="component" value="Unassembled WGS sequence"/>
</dbReference>
<organism evidence="2 3">
    <name type="scientific">Bradyrhizobium japonicum</name>
    <dbReference type="NCBI Taxonomy" id="375"/>
    <lineage>
        <taxon>Bacteria</taxon>
        <taxon>Pseudomonadati</taxon>
        <taxon>Pseudomonadota</taxon>
        <taxon>Alphaproteobacteria</taxon>
        <taxon>Hyphomicrobiales</taxon>
        <taxon>Nitrobacteraceae</taxon>
        <taxon>Bradyrhizobium</taxon>
    </lineage>
</organism>
<keyword evidence="1" id="KW-0472">Membrane</keyword>
<proteinExistence type="predicted"/>
<accession>A0ABV2SAE6</accession>
<evidence type="ECO:0000313" key="3">
    <source>
        <dbReference type="Proteomes" id="UP001549291"/>
    </source>
</evidence>
<reference evidence="2 3" key="1">
    <citation type="submission" date="2024-06" db="EMBL/GenBank/DDBJ databases">
        <title>Genomic Encyclopedia of Type Strains, Phase V (KMG-V): Genome sequencing to study the core and pangenomes of soil and plant-associated prokaryotes.</title>
        <authorList>
            <person name="Whitman W."/>
        </authorList>
    </citation>
    <scope>NUCLEOTIDE SEQUENCE [LARGE SCALE GENOMIC DNA]</scope>
    <source>
        <strain evidence="2 3">USDA 160</strain>
    </source>
</reference>
<comment type="caution">
    <text evidence="2">The sequence shown here is derived from an EMBL/GenBank/DDBJ whole genome shotgun (WGS) entry which is preliminary data.</text>
</comment>
<sequence length="188" mass="21916">MAIAPGNWSWLEIAKLAVSLTGPIVALVVGIWIKQVVDRIEQRRWETQNTIKWRLSVFERLAPKLNLLYSAFSYVGRWKELAPPDLINLKRDLDEIVFTYEFLWSKEFREKYQALMEACFELNQGPGKSAKIAANVEMYRAAHSNWDPRWDDMFVPVEQRSKRADIQRLVDAVLRTAIDDLGLNLHQK</sequence>
<protein>
    <recommendedName>
        <fullName evidence="4">DUF4760 domain-containing protein</fullName>
    </recommendedName>
</protein>
<keyword evidence="1" id="KW-1133">Transmembrane helix</keyword>
<evidence type="ECO:0008006" key="4">
    <source>
        <dbReference type="Google" id="ProtNLM"/>
    </source>
</evidence>
<evidence type="ECO:0000256" key="1">
    <source>
        <dbReference type="SAM" id="Phobius"/>
    </source>
</evidence>
<feature type="transmembrane region" description="Helical" evidence="1">
    <location>
        <begin position="13"/>
        <end position="33"/>
    </location>
</feature>
<keyword evidence="1" id="KW-0812">Transmembrane</keyword>
<gene>
    <name evidence="2" type="ORF">ABIF63_010255</name>
</gene>
<dbReference type="RefSeq" id="WP_038959725.1">
    <property type="nucleotide sequence ID" value="NZ_CP066351.1"/>
</dbReference>
<keyword evidence="3" id="KW-1185">Reference proteome</keyword>